<accession>A0ABP1A0R0</accession>
<dbReference type="Pfam" id="PF02992">
    <property type="entry name" value="Transposase_21"/>
    <property type="match status" value="1"/>
</dbReference>
<reference evidence="1" key="1">
    <citation type="submission" date="2024-03" db="EMBL/GenBank/DDBJ databases">
        <authorList>
            <consortium name="ELIXIR-Norway"/>
            <consortium name="Elixir Norway"/>
        </authorList>
    </citation>
    <scope>NUCLEOTIDE SEQUENCE</scope>
</reference>
<gene>
    <name evidence="1" type="ORF">CSSPJE1EN2_LOCUS26533</name>
</gene>
<proteinExistence type="predicted"/>
<dbReference type="Proteomes" id="UP001497522">
    <property type="component" value="Unassembled WGS sequence"/>
</dbReference>
<feature type="non-terminal residue" evidence="1">
    <location>
        <position position="155"/>
    </location>
</feature>
<sequence length="155" mass="18073">FGFVSGLQTQGYKACFTCGPSFEDMAKYSSHLCKIVYLGHTKFLPLGHDMRSDPLLFSSFDMPYGDERDIPEATTFAYWRDVANRVIDPNDSMLYGEKDSNFNREACEDFERHPDVWITVDPNTGIEQRPSAPWTLTTHERRDFRNRIREMRFPT</sequence>
<evidence type="ECO:0000313" key="2">
    <source>
        <dbReference type="Proteomes" id="UP001497522"/>
    </source>
</evidence>
<comment type="caution">
    <text evidence="1">The sequence shown here is derived from an EMBL/GenBank/DDBJ whole genome shotgun (WGS) entry which is preliminary data.</text>
</comment>
<dbReference type="InterPro" id="IPR004242">
    <property type="entry name" value="Transposase_21"/>
</dbReference>
<evidence type="ECO:0000313" key="1">
    <source>
        <dbReference type="EMBL" id="CAK9856601.1"/>
    </source>
</evidence>
<feature type="non-terminal residue" evidence="1">
    <location>
        <position position="1"/>
    </location>
</feature>
<name>A0ABP1A0R0_9BRYO</name>
<dbReference type="EMBL" id="CAXHBF010000549">
    <property type="protein sequence ID" value="CAK9856601.1"/>
    <property type="molecule type" value="Genomic_DNA"/>
</dbReference>
<organism evidence="1 2">
    <name type="scientific">Sphagnum jensenii</name>
    <dbReference type="NCBI Taxonomy" id="128206"/>
    <lineage>
        <taxon>Eukaryota</taxon>
        <taxon>Viridiplantae</taxon>
        <taxon>Streptophyta</taxon>
        <taxon>Embryophyta</taxon>
        <taxon>Bryophyta</taxon>
        <taxon>Sphagnophytina</taxon>
        <taxon>Sphagnopsida</taxon>
        <taxon>Sphagnales</taxon>
        <taxon>Sphagnaceae</taxon>
        <taxon>Sphagnum</taxon>
    </lineage>
</organism>
<keyword evidence="2" id="KW-1185">Reference proteome</keyword>
<protein>
    <submittedName>
        <fullName evidence="1">Uncharacterized protein</fullName>
    </submittedName>
</protein>